<dbReference type="GeneID" id="40066151"/>
<evidence type="ECO:0000313" key="1">
    <source>
        <dbReference type="EMBL" id="AMM44636.1"/>
    </source>
</evidence>
<dbReference type="InterPro" id="IPR033767">
    <property type="entry name" value="Tail_Gp11"/>
</dbReference>
<dbReference type="OrthoDB" id="8156at10239"/>
<sequence length="205" mass="24172">MAFITKLDIVNACLKTMGETKLNTLEDDHVYKDDAVDLIDRVTRDVSSLALWFNTEWVELKPQATSKYIMVPTDALKLDCNPSRFGHVVQRGRRLYDRKRNTYEFDHNVQAKLVRLLDFDDLPYEVQMFVRDDSVLRFQSDFDGDNTKYAKIKQQRDDSYINLKSEHIRQIKANPLFARASVDVLRQRYFNYSGHPWHSHYTFPG</sequence>
<dbReference type="RefSeq" id="YP_009275465.1">
    <property type="nucleotide sequence ID" value="NC_030928.1"/>
</dbReference>
<dbReference type="Pfam" id="PF17212">
    <property type="entry name" value="Tube"/>
    <property type="match status" value="1"/>
</dbReference>
<accession>A0A127AVG1</accession>
<proteinExistence type="predicted"/>
<organism evidence="1 2">
    <name type="scientific">Xanthomonas phage f20-Xaj</name>
    <dbReference type="NCBI Taxonomy" id="1784979"/>
    <lineage>
        <taxon>Viruses</taxon>
        <taxon>Duplodnaviria</taxon>
        <taxon>Heunggongvirae</taxon>
        <taxon>Uroviricota</taxon>
        <taxon>Caudoviricetes</taxon>
        <taxon>Autographivirales</taxon>
        <taxon>Autonotataviridae</taxon>
        <taxon>Gujervirinae</taxon>
        <taxon>Pradovirus</taxon>
        <taxon>Pradovirus f20</taxon>
    </lineage>
</organism>
<keyword evidence="2" id="KW-1185">Reference proteome</keyword>
<reference evidence="1 2" key="1">
    <citation type="journal article" date="2016" name="Genome Announc.">
        <title>Complete Genome Sequences of Lytic Bacteriophages of Xanthomonas arboricola pv. juglandis.</title>
        <authorList>
            <person name="Retamales J."/>
            <person name="Vasquez I."/>
            <person name="Santos L."/>
            <person name="Segovia C."/>
            <person name="Ayala M."/>
            <person name="Alvarado R."/>
            <person name="Nunez P."/>
            <person name="Santander J."/>
        </authorList>
    </citation>
    <scope>NUCLEOTIDE SEQUENCE [LARGE SCALE GENOMIC DNA]</scope>
</reference>
<evidence type="ECO:0000313" key="2">
    <source>
        <dbReference type="Proteomes" id="UP000223835"/>
    </source>
</evidence>
<dbReference type="EMBL" id="KU595432">
    <property type="protein sequence ID" value="AMM44636.1"/>
    <property type="molecule type" value="Genomic_DNA"/>
</dbReference>
<dbReference type="Proteomes" id="UP000223835">
    <property type="component" value="Segment"/>
</dbReference>
<dbReference type="KEGG" id="vg:40066151"/>
<name>A0A127AVG1_9CAUD</name>
<protein>
    <submittedName>
        <fullName evidence="1">Tail tubular protein A</fullName>
    </submittedName>
</protein>